<evidence type="ECO:0000256" key="1">
    <source>
        <dbReference type="SAM" id="Phobius"/>
    </source>
</evidence>
<dbReference type="EMBL" id="CP008706">
    <property type="protein sequence ID" value="AKA31741.1"/>
    <property type="molecule type" value="Genomic_DNA"/>
</dbReference>
<evidence type="ECO:0000313" key="5">
    <source>
        <dbReference type="Proteomes" id="UP000032746"/>
    </source>
</evidence>
<organism evidence="4 5">
    <name type="scientific">Acinetobacter baumannii</name>
    <dbReference type="NCBI Taxonomy" id="470"/>
    <lineage>
        <taxon>Bacteria</taxon>
        <taxon>Pseudomonadati</taxon>
        <taxon>Pseudomonadota</taxon>
        <taxon>Gammaproteobacteria</taxon>
        <taxon>Moraxellales</taxon>
        <taxon>Moraxellaceae</taxon>
        <taxon>Acinetobacter</taxon>
        <taxon>Acinetobacter calcoaceticus/baumannii complex</taxon>
    </lineage>
</organism>
<evidence type="ECO:0000313" key="2">
    <source>
        <dbReference type="EMBL" id="AKA31731.1"/>
    </source>
</evidence>
<gene>
    <name evidence="2" type="ORF">ABUW_2001</name>
    <name evidence="3" type="ORF">ABUW_2012</name>
    <name evidence="4" type="ORF">ABUW_2023</name>
</gene>
<reference evidence="5" key="2">
    <citation type="submission" date="2015-03" db="EMBL/GenBank/DDBJ databases">
        <authorList>
            <person name="Gallagher L.A."/>
            <person name="Hayden H.S."/>
            <person name="Weiss E.J."/>
            <person name="Hager K.R."/>
            <person name="Ramage E."/>
            <person name="Radey M.R."/>
            <person name="Bydalek R."/>
            <person name="Manoil C."/>
            <person name="Miller S.I."/>
            <person name="Brittnacher M.J."/>
        </authorList>
    </citation>
    <scope>NUCLEOTIDE SEQUENCE [LARGE SCALE GENOMIC DNA]</scope>
    <source>
        <strain evidence="5">AB5075-UW</strain>
    </source>
</reference>
<proteinExistence type="predicted"/>
<accession>A0A0D5YHK5</accession>
<dbReference type="PATRIC" id="fig|470.1345.peg.1956"/>
<keyword evidence="1" id="KW-0472">Membrane</keyword>
<evidence type="ECO:0000313" key="4">
    <source>
        <dbReference type="EMBL" id="AKA31752.1"/>
    </source>
</evidence>
<reference evidence="4 5" key="1">
    <citation type="journal article" date="2015" name="J. Bacteriol.">
        <title>Resources for Genetic and Genomic Analysis of Emerging Pathogen Acinetobacter baumannii.</title>
        <authorList>
            <person name="Gallagher L.A."/>
            <person name="Ramage E."/>
            <person name="Weiss E.J."/>
            <person name="Radey M."/>
            <person name="Hayden H.S."/>
            <person name="Held K.G."/>
            <person name="Huse H.K."/>
            <person name="Zurawski D.V."/>
            <person name="Brittnacher M.J."/>
            <person name="Manoil C."/>
        </authorList>
    </citation>
    <scope>NUCLEOTIDE SEQUENCE [LARGE SCALE GENOMIC DNA]</scope>
    <source>
        <strain evidence="4 5">AB5075-UW</strain>
    </source>
</reference>
<dbReference type="EMBL" id="CP008706">
    <property type="protein sequence ID" value="AKA31752.1"/>
    <property type="molecule type" value="Genomic_DNA"/>
</dbReference>
<keyword evidence="1" id="KW-0812">Transmembrane</keyword>
<feature type="transmembrane region" description="Helical" evidence="1">
    <location>
        <begin position="20"/>
        <end position="42"/>
    </location>
</feature>
<protein>
    <submittedName>
        <fullName evidence="4">Uncharacterized protein</fullName>
    </submittedName>
</protein>
<dbReference type="AlphaFoldDB" id="A0A0D5YHK5"/>
<keyword evidence="1" id="KW-1133">Transmembrane helix</keyword>
<evidence type="ECO:0000313" key="3">
    <source>
        <dbReference type="EMBL" id="AKA31741.1"/>
    </source>
</evidence>
<name>A0A0D5YHK5_ACIBA</name>
<dbReference type="Proteomes" id="UP000032746">
    <property type="component" value="Chromosome"/>
</dbReference>
<dbReference type="EMBL" id="CP008706">
    <property type="protein sequence ID" value="AKA31731.1"/>
    <property type="molecule type" value="Genomic_DNA"/>
</dbReference>
<sequence length="46" mass="5505">MTKHDAHVLKFKMQFFPIKVFIFIAMFFFITGMLFASFLSVFKCTF</sequence>